<gene>
    <name evidence="2" type="ORF">PHET_10536</name>
</gene>
<feature type="region of interest" description="Disordered" evidence="1">
    <location>
        <begin position="1"/>
        <end position="74"/>
    </location>
</feature>
<proteinExistence type="predicted"/>
<evidence type="ECO:0000256" key="1">
    <source>
        <dbReference type="SAM" id="MobiDB-lite"/>
    </source>
</evidence>
<keyword evidence="3" id="KW-1185">Reference proteome</keyword>
<dbReference type="Proteomes" id="UP000748531">
    <property type="component" value="Unassembled WGS sequence"/>
</dbReference>
<dbReference type="EMBL" id="LUCH01007948">
    <property type="protein sequence ID" value="KAF5396517.1"/>
    <property type="molecule type" value="Genomic_DNA"/>
</dbReference>
<feature type="compositionally biased region" description="Polar residues" evidence="1">
    <location>
        <begin position="100"/>
        <end position="110"/>
    </location>
</feature>
<feature type="compositionally biased region" description="Polar residues" evidence="1">
    <location>
        <begin position="33"/>
        <end position="74"/>
    </location>
</feature>
<evidence type="ECO:0000313" key="2">
    <source>
        <dbReference type="EMBL" id="KAF5396517.1"/>
    </source>
</evidence>
<dbReference type="AlphaFoldDB" id="A0A8J4WTP7"/>
<sequence length="353" mass="39160">MHEGGFLTSQTYDGPDNHNSSTNNSSNHCSEQRGISSNVSVRVNTNPTRIYRTLSSSNTVTSPSADFQRQSTPRLPLMSTLNSATFPSSYQLDTAKTHSIRSVSQSGSETISKEDASRVNRPRLSSKEAIRVIVGAVDAQINSVTEMLGYFSKLVKAEKAVQHALCELIPEQSDNASSRLNGSVNGGSGLQRLFSNSTRRRRGTSIPTGLINNAGSTDTELNKILQNLVSSTNQQARAYSTRALFHKIVTVAQLESLITCHQCLKRTYMECEDDLQSQTHQVSQLTNVVRLDYRLTGVNEFLLACMFLDFLNFCLQHCTCVQYENKLSQNSFSACFLEWTNLANSDFITLHYL</sequence>
<reference evidence="2" key="1">
    <citation type="submission" date="2019-05" db="EMBL/GenBank/DDBJ databases">
        <title>Annotation for the trematode Paragonimus heterotremus.</title>
        <authorList>
            <person name="Choi Y.-J."/>
        </authorList>
    </citation>
    <scope>NUCLEOTIDE SEQUENCE</scope>
    <source>
        <strain evidence="2">LC</strain>
    </source>
</reference>
<evidence type="ECO:0000313" key="3">
    <source>
        <dbReference type="Proteomes" id="UP000748531"/>
    </source>
</evidence>
<name>A0A8J4WTP7_9TREM</name>
<dbReference type="OrthoDB" id="546826at2759"/>
<feature type="region of interest" description="Disordered" evidence="1">
    <location>
        <begin position="97"/>
        <end position="122"/>
    </location>
</feature>
<comment type="caution">
    <text evidence="2">The sequence shown here is derived from an EMBL/GenBank/DDBJ whole genome shotgun (WGS) entry which is preliminary data.</text>
</comment>
<organism evidence="2 3">
    <name type="scientific">Paragonimus heterotremus</name>
    <dbReference type="NCBI Taxonomy" id="100268"/>
    <lineage>
        <taxon>Eukaryota</taxon>
        <taxon>Metazoa</taxon>
        <taxon>Spiralia</taxon>
        <taxon>Lophotrochozoa</taxon>
        <taxon>Platyhelminthes</taxon>
        <taxon>Trematoda</taxon>
        <taxon>Digenea</taxon>
        <taxon>Plagiorchiida</taxon>
        <taxon>Troglotremata</taxon>
        <taxon>Troglotrematidae</taxon>
        <taxon>Paragonimus</taxon>
    </lineage>
</organism>
<feature type="compositionally biased region" description="Low complexity" evidence="1">
    <location>
        <begin position="17"/>
        <end position="29"/>
    </location>
</feature>
<protein>
    <submittedName>
        <fullName evidence="2">Uncharacterized protein</fullName>
    </submittedName>
</protein>
<accession>A0A8J4WTP7</accession>